<evidence type="ECO:0000256" key="11">
    <source>
        <dbReference type="ARBA" id="ARBA00023211"/>
    </source>
</evidence>
<evidence type="ECO:0000256" key="6">
    <source>
        <dbReference type="ARBA" id="ARBA00022664"/>
    </source>
</evidence>
<dbReference type="SUPFAM" id="SSF56300">
    <property type="entry name" value="Metallo-dependent phosphatases"/>
    <property type="match status" value="1"/>
</dbReference>
<dbReference type="GO" id="GO:0005634">
    <property type="term" value="C:nucleus"/>
    <property type="evidence" value="ECO:0007669"/>
    <property type="project" value="UniProtKB-SubCell"/>
</dbReference>
<comment type="subcellular location">
    <subcellularLocation>
        <location evidence="4">Nucleus</location>
    </subcellularLocation>
</comment>
<dbReference type="InterPro" id="IPR029052">
    <property type="entry name" value="Metallo-depent_PP-like"/>
</dbReference>
<dbReference type="EMBL" id="JBJQND010000014">
    <property type="protein sequence ID" value="KAL3854138.1"/>
    <property type="molecule type" value="Genomic_DNA"/>
</dbReference>
<dbReference type="InterPro" id="IPR041816">
    <property type="entry name" value="Dbr1_N"/>
</dbReference>
<keyword evidence="11" id="KW-0464">Manganese</keyword>
<evidence type="ECO:0000256" key="8">
    <source>
        <dbReference type="ARBA" id="ARBA00022801"/>
    </source>
</evidence>
<feature type="compositionally biased region" description="Basic and acidic residues" evidence="13">
    <location>
        <begin position="590"/>
        <end position="602"/>
    </location>
</feature>
<evidence type="ECO:0000259" key="14">
    <source>
        <dbReference type="SMART" id="SM01124"/>
    </source>
</evidence>
<keyword evidence="8" id="KW-0378">Hydrolase</keyword>
<dbReference type="CDD" id="cd00844">
    <property type="entry name" value="MPP_Dbr1_N"/>
    <property type="match status" value="1"/>
</dbReference>
<dbReference type="SMART" id="SM01124">
    <property type="entry name" value="DBR1"/>
    <property type="match status" value="1"/>
</dbReference>
<dbReference type="PANTHER" id="PTHR12849:SF0">
    <property type="entry name" value="LARIAT DEBRANCHING ENZYME"/>
    <property type="match status" value="1"/>
</dbReference>
<evidence type="ECO:0000256" key="9">
    <source>
        <dbReference type="ARBA" id="ARBA00022833"/>
    </source>
</evidence>
<dbReference type="InterPro" id="IPR007708">
    <property type="entry name" value="DBR1_C"/>
</dbReference>
<feature type="region of interest" description="Disordered" evidence="13">
    <location>
        <begin position="590"/>
        <end position="626"/>
    </location>
</feature>
<keyword evidence="12" id="KW-0539">Nucleus</keyword>
<keyword evidence="16" id="KW-1185">Reference proteome</keyword>
<evidence type="ECO:0000313" key="15">
    <source>
        <dbReference type="EMBL" id="KAL3854138.1"/>
    </source>
</evidence>
<dbReference type="GO" id="GO:0008419">
    <property type="term" value="F:RNA lariat debranching enzyme activity"/>
    <property type="evidence" value="ECO:0007669"/>
    <property type="project" value="UniProtKB-ARBA"/>
</dbReference>
<keyword evidence="7" id="KW-0479">Metal-binding</keyword>
<dbReference type="Gene3D" id="3.60.21.10">
    <property type="match status" value="1"/>
</dbReference>
<protein>
    <recommendedName>
        <fullName evidence="14">Lariat debranching enzyme C-terminal domain-containing protein</fullName>
    </recommendedName>
</protein>
<dbReference type="InterPro" id="IPR004843">
    <property type="entry name" value="Calcineurin-like_PHP"/>
</dbReference>
<comment type="cofactor">
    <cofactor evidence="2">
        <name>Zn(2+)</name>
        <dbReference type="ChEBI" id="CHEBI:29105"/>
    </cofactor>
</comment>
<dbReference type="GO" id="GO:0046872">
    <property type="term" value="F:metal ion binding"/>
    <property type="evidence" value="ECO:0007669"/>
    <property type="project" value="UniProtKB-KW"/>
</dbReference>
<comment type="similarity">
    <text evidence="5">Belongs to the lariat debranching enzyme family.</text>
</comment>
<evidence type="ECO:0000313" key="16">
    <source>
        <dbReference type="Proteomes" id="UP001634394"/>
    </source>
</evidence>
<dbReference type="Pfam" id="PF00149">
    <property type="entry name" value="Metallophos"/>
    <property type="match status" value="1"/>
</dbReference>
<evidence type="ECO:0000256" key="5">
    <source>
        <dbReference type="ARBA" id="ARBA00006045"/>
    </source>
</evidence>
<sequence length="710" mass="79617">MKIAVEGCCHGELDKIYETLEYIEKLHNYKIDLLLICGDFEAVRNKSDLHCMAVPPKFQKMNTFYKYYSGEKKAPVLTLFIGGNHEASNYMQELPYGGWVAPNIYYMGYAGIVNIGGLRIGGLSGIFKGRDFHKGHFEHPPYTEETKRTAYHVRSIDVFRLKQVTRSVDIMMSHDWPRGIYNYGDVQGLLKYKKFFKEEVENNTLGSPPAMELLLKLKPQYWFSAHLHVKFAAVLQHDVSSDAKTTKFLSLDKCLPQKRFLQVIDVPHDVSTPIKVMLDPEWMCILKSTNHLLNLTRNPRYLPGPGCKQRYDFTVSDKEIDAIYEDFGGDLSLPENFERTVPVYDPLNSTKKAASPPQTNINKQTTLLCTMLDITEPNLVFLGKGSSYKIPVSFGEPFEVKQDEDIDGGIDEDYESEMSFVSFSESEQNSSFLSAGNDSVSSNVNESVVSAGNQDESLLGDAIDVDDDMVCEMASGGKMIDAEDDELQAILSAQKDLKMNLAAAKSSDMDLKSSGDIEMLHKGFLNNAHKKLNFSKNLSSSSDAELIAEKQSTSHSSSLSNTSMEMKFLDIGLEEDENELQEILKVQREEKLKESQTDKTQSDSRSVSMFGDRGQDFNNISGLEDQSVSDFQKEIEHLKPVHQSSPAVSTEEHTEISKKLGVASRQEASFEKAGFKRGDNSVNTTPGPGVKKLKRRNQSLYTEVAEEDVS</sequence>
<feature type="region of interest" description="Disordered" evidence="13">
    <location>
        <begin position="639"/>
        <end position="710"/>
    </location>
</feature>
<evidence type="ECO:0000256" key="4">
    <source>
        <dbReference type="ARBA" id="ARBA00004123"/>
    </source>
</evidence>
<dbReference type="Pfam" id="PF05011">
    <property type="entry name" value="DBR1"/>
    <property type="match status" value="1"/>
</dbReference>
<keyword evidence="10" id="KW-0408">Iron</keyword>
<comment type="cofactor">
    <cofactor evidence="1">
        <name>Mn(2+)</name>
        <dbReference type="ChEBI" id="CHEBI:29035"/>
    </cofactor>
</comment>
<feature type="compositionally biased region" description="Polar residues" evidence="13">
    <location>
        <begin position="616"/>
        <end position="626"/>
    </location>
</feature>
<dbReference type="GO" id="GO:0006397">
    <property type="term" value="P:mRNA processing"/>
    <property type="evidence" value="ECO:0007669"/>
    <property type="project" value="UniProtKB-KW"/>
</dbReference>
<comment type="caution">
    <text evidence="15">The sequence shown here is derived from an EMBL/GenBank/DDBJ whole genome shotgun (WGS) entry which is preliminary data.</text>
</comment>
<evidence type="ECO:0000256" key="7">
    <source>
        <dbReference type="ARBA" id="ARBA00022723"/>
    </source>
</evidence>
<evidence type="ECO:0000256" key="2">
    <source>
        <dbReference type="ARBA" id="ARBA00001947"/>
    </source>
</evidence>
<proteinExistence type="inferred from homology"/>
<accession>A0ABD3V007</accession>
<dbReference type="Proteomes" id="UP001634394">
    <property type="component" value="Unassembled WGS sequence"/>
</dbReference>
<reference evidence="15 16" key="1">
    <citation type="submission" date="2024-11" db="EMBL/GenBank/DDBJ databases">
        <title>Chromosome-level genome assembly of the freshwater bivalve Anodonta woodiana.</title>
        <authorList>
            <person name="Chen X."/>
        </authorList>
    </citation>
    <scope>NUCLEOTIDE SEQUENCE [LARGE SCALE GENOMIC DNA]</scope>
    <source>
        <strain evidence="15">MN2024</strain>
        <tissue evidence="15">Gills</tissue>
    </source>
</reference>
<feature type="compositionally biased region" description="Basic and acidic residues" evidence="13">
    <location>
        <begin position="668"/>
        <end position="679"/>
    </location>
</feature>
<name>A0ABD3V007_SINWO</name>
<comment type="cofactor">
    <cofactor evidence="3">
        <name>Fe(2+)</name>
        <dbReference type="ChEBI" id="CHEBI:29033"/>
    </cofactor>
</comment>
<evidence type="ECO:0000256" key="1">
    <source>
        <dbReference type="ARBA" id="ARBA00001936"/>
    </source>
</evidence>
<evidence type="ECO:0000256" key="10">
    <source>
        <dbReference type="ARBA" id="ARBA00023004"/>
    </source>
</evidence>
<keyword evidence="6" id="KW-0507">mRNA processing</keyword>
<dbReference type="AlphaFoldDB" id="A0ABD3V007"/>
<gene>
    <name evidence="15" type="ORF">ACJMK2_013416</name>
</gene>
<feature type="domain" description="Lariat debranching enzyme C-terminal" evidence="14">
    <location>
        <begin position="235"/>
        <end position="378"/>
    </location>
</feature>
<keyword evidence="9" id="KW-0862">Zinc</keyword>
<evidence type="ECO:0000256" key="13">
    <source>
        <dbReference type="SAM" id="MobiDB-lite"/>
    </source>
</evidence>
<dbReference type="PANTHER" id="PTHR12849">
    <property type="entry name" value="RNA LARIAT DEBRANCHING ENZYME"/>
    <property type="match status" value="1"/>
</dbReference>
<evidence type="ECO:0000256" key="12">
    <source>
        <dbReference type="ARBA" id="ARBA00023242"/>
    </source>
</evidence>
<evidence type="ECO:0000256" key="3">
    <source>
        <dbReference type="ARBA" id="ARBA00001954"/>
    </source>
</evidence>
<organism evidence="15 16">
    <name type="scientific">Sinanodonta woodiana</name>
    <name type="common">Chinese pond mussel</name>
    <name type="synonym">Anodonta woodiana</name>
    <dbReference type="NCBI Taxonomy" id="1069815"/>
    <lineage>
        <taxon>Eukaryota</taxon>
        <taxon>Metazoa</taxon>
        <taxon>Spiralia</taxon>
        <taxon>Lophotrochozoa</taxon>
        <taxon>Mollusca</taxon>
        <taxon>Bivalvia</taxon>
        <taxon>Autobranchia</taxon>
        <taxon>Heteroconchia</taxon>
        <taxon>Palaeoheterodonta</taxon>
        <taxon>Unionida</taxon>
        <taxon>Unionoidea</taxon>
        <taxon>Unionidae</taxon>
        <taxon>Unioninae</taxon>
        <taxon>Sinanodonta</taxon>
    </lineage>
</organism>
<dbReference type="FunFam" id="3.60.21.10:FF:000035">
    <property type="entry name" value="Lariat debranching enzyme"/>
    <property type="match status" value="1"/>
</dbReference>